<reference evidence="1 2" key="1">
    <citation type="submission" date="2019-04" db="EMBL/GenBank/DDBJ databases">
        <authorList>
            <person name="Feng G."/>
            <person name="Zhang J."/>
            <person name="Zhu H."/>
        </authorList>
    </citation>
    <scope>NUCLEOTIDE SEQUENCE [LARGE SCALE GENOMIC DNA]</scope>
    <source>
        <strain evidence="1 2">JCM 17223</strain>
    </source>
</reference>
<dbReference type="RefSeq" id="WP_135499745.1">
    <property type="nucleotide sequence ID" value="NZ_SRLD01000103.1"/>
</dbReference>
<comment type="caution">
    <text evidence="1">The sequence shown here is derived from an EMBL/GenBank/DDBJ whole genome shotgun (WGS) entry which is preliminary data.</text>
</comment>
<organism evidence="1 2">
    <name type="scientific">Hymenobacter elongatus</name>
    <dbReference type="NCBI Taxonomy" id="877208"/>
    <lineage>
        <taxon>Bacteria</taxon>
        <taxon>Pseudomonadati</taxon>
        <taxon>Bacteroidota</taxon>
        <taxon>Cytophagia</taxon>
        <taxon>Cytophagales</taxon>
        <taxon>Hymenobacteraceae</taxon>
        <taxon>Hymenobacter</taxon>
    </lineage>
</organism>
<gene>
    <name evidence="1" type="ORF">E5J99_20920</name>
</gene>
<dbReference type="Proteomes" id="UP000297739">
    <property type="component" value="Unassembled WGS sequence"/>
</dbReference>
<sequence length="310" mass="34467">MLGSRTSPYLQEKLALLSTLTVFGQVPELVEQVLGLRVNQSQVYRQCQRIADGLDEQHLSTPSPALAGQQAQAPGLVYGMVDGSMLFTDHGWQETKLGRVFAADLPADLSADTSAGPQASEYVAHRGCYTGFTPHFERLLPPDSPVRKVFITDGAAWIGQWLSTSYPDATLILDYYHVVEKLAAVARQLPQGDTWLARQQQHLLCDESERVEAHVAGLRQLPAADRQCLGSYLRANHYRMRYGSYQADGLLIGSGPIEAAHRSVLQVRMKRSGQRWANHGCDHLLRLRVAYKSRKFDLVTQLLKSSQAKI</sequence>
<proteinExistence type="predicted"/>
<evidence type="ECO:0000313" key="1">
    <source>
        <dbReference type="EMBL" id="TGE11423.1"/>
    </source>
</evidence>
<keyword evidence="2" id="KW-1185">Reference proteome</keyword>
<protein>
    <recommendedName>
        <fullName evidence="3">ISKra4 family transposase</fullName>
    </recommendedName>
</protein>
<name>A0A4Z0PER5_9BACT</name>
<accession>A0A4Z0PER5</accession>
<evidence type="ECO:0000313" key="2">
    <source>
        <dbReference type="Proteomes" id="UP000297739"/>
    </source>
</evidence>
<dbReference type="EMBL" id="SRLD01000103">
    <property type="protein sequence ID" value="TGE11423.1"/>
    <property type="molecule type" value="Genomic_DNA"/>
</dbReference>
<evidence type="ECO:0008006" key="3">
    <source>
        <dbReference type="Google" id="ProtNLM"/>
    </source>
</evidence>
<dbReference type="AlphaFoldDB" id="A0A4Z0PER5"/>
<dbReference type="OrthoDB" id="943850at2"/>